<keyword evidence="3" id="KW-1185">Reference proteome</keyword>
<protein>
    <recommendedName>
        <fullName evidence="1">NAD-dependent epimerase/dehydratase domain-containing protein</fullName>
    </recommendedName>
</protein>
<dbReference type="EMBL" id="LN734002">
    <property type="protein sequence ID" value="CEP19052.1"/>
    <property type="molecule type" value="Genomic_DNA"/>
</dbReference>
<reference evidence="2 3" key="1">
    <citation type="submission" date="2014-09" db="EMBL/GenBank/DDBJ databases">
        <authorList>
            <person name="Ellenberger Sabrina"/>
        </authorList>
    </citation>
    <scope>NUCLEOTIDE SEQUENCE [LARGE SCALE GENOMIC DNA]</scope>
    <source>
        <strain evidence="2 3">CBS 412.66</strain>
    </source>
</reference>
<evidence type="ECO:0000259" key="1">
    <source>
        <dbReference type="Pfam" id="PF01370"/>
    </source>
</evidence>
<dbReference type="STRING" id="35722.A0A0B7NNS7"/>
<dbReference type="InterPro" id="IPR001509">
    <property type="entry name" value="Epimerase_deHydtase"/>
</dbReference>
<dbReference type="Proteomes" id="UP000054107">
    <property type="component" value="Unassembled WGS sequence"/>
</dbReference>
<dbReference type="Gene3D" id="3.40.50.720">
    <property type="entry name" value="NAD(P)-binding Rossmann-like Domain"/>
    <property type="match status" value="1"/>
</dbReference>
<dbReference type="PANTHER" id="PTHR12126">
    <property type="entry name" value="NADH-UBIQUINONE OXIDOREDUCTASE 39 KDA SUBUNIT-RELATED"/>
    <property type="match status" value="1"/>
</dbReference>
<dbReference type="AlphaFoldDB" id="A0A0B7NNS7"/>
<dbReference type="InterPro" id="IPR051207">
    <property type="entry name" value="ComplexI_NDUFA9_subunit"/>
</dbReference>
<dbReference type="GO" id="GO:0005739">
    <property type="term" value="C:mitochondrion"/>
    <property type="evidence" value="ECO:0007669"/>
    <property type="project" value="TreeGrafter"/>
</dbReference>
<dbReference type="PANTHER" id="PTHR12126:SF16">
    <property type="entry name" value="MIOREX COMPLEX COMPONENT 2"/>
    <property type="match status" value="1"/>
</dbReference>
<organism evidence="2 3">
    <name type="scientific">Parasitella parasitica</name>
    <dbReference type="NCBI Taxonomy" id="35722"/>
    <lineage>
        <taxon>Eukaryota</taxon>
        <taxon>Fungi</taxon>
        <taxon>Fungi incertae sedis</taxon>
        <taxon>Mucoromycota</taxon>
        <taxon>Mucoromycotina</taxon>
        <taxon>Mucoromycetes</taxon>
        <taxon>Mucorales</taxon>
        <taxon>Mucorineae</taxon>
        <taxon>Mucoraceae</taxon>
        <taxon>Parasitella</taxon>
    </lineage>
</organism>
<evidence type="ECO:0000313" key="2">
    <source>
        <dbReference type="EMBL" id="CEP19052.1"/>
    </source>
</evidence>
<accession>A0A0B7NNS7</accession>
<dbReference type="SUPFAM" id="SSF51735">
    <property type="entry name" value="NAD(P)-binding Rossmann-fold domains"/>
    <property type="match status" value="1"/>
</dbReference>
<gene>
    <name evidence="2" type="primary">PARPA_13364.1 scaffold 46804</name>
</gene>
<dbReference type="Pfam" id="PF01370">
    <property type="entry name" value="Epimerase"/>
    <property type="match status" value="1"/>
</dbReference>
<dbReference type="OrthoDB" id="276721at2759"/>
<feature type="domain" description="NAD-dependent epimerase/dehydratase" evidence="1">
    <location>
        <begin position="6"/>
        <end position="175"/>
    </location>
</feature>
<dbReference type="InterPro" id="IPR036291">
    <property type="entry name" value="NAD(P)-bd_dom_sf"/>
</dbReference>
<dbReference type="GO" id="GO:0044877">
    <property type="term" value="F:protein-containing complex binding"/>
    <property type="evidence" value="ECO:0007669"/>
    <property type="project" value="TreeGrafter"/>
</dbReference>
<proteinExistence type="predicted"/>
<sequence>MASSLLIVGGTGLMGSAIIRESQKNKRLPYYHNHHILALSRTADAKSSKEGVTFIKGDALDPASLQVAFEINPNVVHTVGTLLDQSKTYGANGTYDRLNRDAAISIAETMASKYDGVNRRCLVYFSAANAPPKYLLNERYIQAKREAEEALLGDKFRSKIRVVVLRPGLIYSYHRRQLMLPLALGLIVGSAILKPLTSYVPNDAMYFTDRPLLDSNIAHAVFEALEDDSVEGICEIERIRQLAKAWEKKKSN</sequence>
<evidence type="ECO:0000313" key="3">
    <source>
        <dbReference type="Proteomes" id="UP000054107"/>
    </source>
</evidence>
<name>A0A0B7NNS7_9FUNG</name>